<evidence type="ECO:0000313" key="2">
    <source>
        <dbReference type="EMBL" id="CAK9162198.1"/>
    </source>
</evidence>
<feature type="coiled-coil region" evidence="1">
    <location>
        <begin position="5"/>
        <end position="46"/>
    </location>
</feature>
<dbReference type="Proteomes" id="UP001642360">
    <property type="component" value="Unassembled WGS sequence"/>
</dbReference>
<reference evidence="2 3" key="1">
    <citation type="submission" date="2024-02" db="EMBL/GenBank/DDBJ databases">
        <authorList>
            <person name="Vignale AGUSTIN F."/>
            <person name="Sosa J E."/>
            <person name="Modenutti C."/>
        </authorList>
    </citation>
    <scope>NUCLEOTIDE SEQUENCE [LARGE SCALE GENOMIC DNA]</scope>
</reference>
<organism evidence="2 3">
    <name type="scientific">Ilex paraguariensis</name>
    <name type="common">yerba mate</name>
    <dbReference type="NCBI Taxonomy" id="185542"/>
    <lineage>
        <taxon>Eukaryota</taxon>
        <taxon>Viridiplantae</taxon>
        <taxon>Streptophyta</taxon>
        <taxon>Embryophyta</taxon>
        <taxon>Tracheophyta</taxon>
        <taxon>Spermatophyta</taxon>
        <taxon>Magnoliopsida</taxon>
        <taxon>eudicotyledons</taxon>
        <taxon>Gunneridae</taxon>
        <taxon>Pentapetalae</taxon>
        <taxon>asterids</taxon>
        <taxon>campanulids</taxon>
        <taxon>Aquifoliales</taxon>
        <taxon>Aquifoliaceae</taxon>
        <taxon>Ilex</taxon>
    </lineage>
</organism>
<keyword evidence="3" id="KW-1185">Reference proteome</keyword>
<proteinExistence type="predicted"/>
<gene>
    <name evidence="2" type="ORF">ILEXP_LOCUS31043</name>
</gene>
<evidence type="ECO:0000313" key="3">
    <source>
        <dbReference type="Proteomes" id="UP001642360"/>
    </source>
</evidence>
<sequence>MKQKIKELDEKVDKYSTKITDITKECEESTNLISQLEEDIPKLQKLFLDEENVLRKLRRTPKLAKVIAELEPWEKQLIDHNGKLEVTSTERKLLNEKLELISKVQNPYIVEYKASFHQPVLIYTLIQHLDSTYELELVVKPSKLGKTSLFVVKAMVLCSGSCPALCSLNLFLKTGKLVCIAGLKNLGCHGALDYYYKEEVVGYEAIAWSLLKAWVLI</sequence>
<evidence type="ECO:0000256" key="1">
    <source>
        <dbReference type="SAM" id="Coils"/>
    </source>
</evidence>
<keyword evidence="1" id="KW-0175">Coiled coil</keyword>
<comment type="caution">
    <text evidence="2">The sequence shown here is derived from an EMBL/GenBank/DDBJ whole genome shotgun (WGS) entry which is preliminary data.</text>
</comment>
<dbReference type="EMBL" id="CAUOFW020003813">
    <property type="protein sequence ID" value="CAK9162198.1"/>
    <property type="molecule type" value="Genomic_DNA"/>
</dbReference>
<accession>A0ABC8SYD6</accession>
<dbReference type="AlphaFoldDB" id="A0ABC8SYD6"/>
<protein>
    <submittedName>
        <fullName evidence="2">Uncharacterized protein</fullName>
    </submittedName>
</protein>
<name>A0ABC8SYD6_9AQUA</name>